<evidence type="ECO:0000256" key="1">
    <source>
        <dbReference type="SAM" id="MobiDB-lite"/>
    </source>
</evidence>
<dbReference type="AlphaFoldDB" id="A0A7D6CB27"/>
<feature type="region of interest" description="Disordered" evidence="1">
    <location>
        <begin position="213"/>
        <end position="246"/>
    </location>
</feature>
<proteinExistence type="predicted"/>
<evidence type="ECO:0000313" key="2">
    <source>
        <dbReference type="EMBL" id="QLJ99862.1"/>
    </source>
</evidence>
<reference evidence="2" key="1">
    <citation type="submission" date="2020-08" db="EMBL/GenBank/DDBJ databases">
        <title>A bifunctional nitrone conjugated secondary metabolite targeting the ribosome.</title>
        <authorList>
            <person name="Limbrick E.M."/>
            <person name="Graf M."/>
            <person name="Derewacz D.K."/>
            <person name="Nguyen F."/>
            <person name="Spraggins J.M."/>
            <person name="Wieland M."/>
            <person name="Ynigez-Gutierrez A.E."/>
            <person name="Reisman B.J."/>
            <person name="Zinshteyn B."/>
            <person name="McCulloch K."/>
            <person name="Iverson T.M."/>
            <person name="Green R."/>
            <person name="Wilson D.N."/>
            <person name="Bachmann B.O."/>
        </authorList>
    </citation>
    <scope>NUCLEOTIDE SEQUENCE</scope>
    <source>
        <strain evidence="2">Africana</strain>
    </source>
</reference>
<protein>
    <submittedName>
        <fullName evidence="2">Uncharacterized protein</fullName>
    </submittedName>
</protein>
<sequence>MASAAEAGCTPVNGTGQLVNPCPKGDAMRLCKGSIKINGVTQEAREFAQTFPADTCDFRVTEVVGAGDANAIFGAPFKPSAEVANCPPNTANNLSLEVQMEQGAAKNSGDFVGDGDTFAANFLGLLGIEWGKHETETNLVSEVRTVTSARTVNVPEGKRGTFQFFPRRAQIKGTWTVTGGTRNSAGGGPFGPPNRPWEWTFDTVIEAPLVLPNGQADGEARPTLTDCTGSEFEGDEPEPFPGEPGN</sequence>
<dbReference type="EMBL" id="CP058905">
    <property type="protein sequence ID" value="QLJ99862.1"/>
    <property type="molecule type" value="Genomic_DNA"/>
</dbReference>
<accession>A0A7D6CB27</accession>
<organism evidence="2">
    <name type="scientific">Micromonospora carbonacea</name>
    <dbReference type="NCBI Taxonomy" id="47853"/>
    <lineage>
        <taxon>Bacteria</taxon>
        <taxon>Bacillati</taxon>
        <taxon>Actinomycetota</taxon>
        <taxon>Actinomycetes</taxon>
        <taxon>Micromonosporales</taxon>
        <taxon>Micromonosporaceae</taxon>
        <taxon>Micromonospora</taxon>
    </lineage>
</organism>
<name>A0A7D6CB27_9ACTN</name>
<gene>
    <name evidence="2" type="ORF">HZU44_07155</name>
</gene>